<dbReference type="Pfam" id="PF00999">
    <property type="entry name" value="Na_H_Exchanger"/>
    <property type="match status" value="1"/>
</dbReference>
<feature type="transmembrane region" description="Helical" evidence="9">
    <location>
        <begin position="307"/>
        <end position="328"/>
    </location>
</feature>
<evidence type="ECO:0000256" key="1">
    <source>
        <dbReference type="ARBA" id="ARBA00004651"/>
    </source>
</evidence>
<feature type="transmembrane region" description="Helical" evidence="9">
    <location>
        <begin position="78"/>
        <end position="96"/>
    </location>
</feature>
<dbReference type="Proteomes" id="UP000007881">
    <property type="component" value="Chromosome"/>
</dbReference>
<evidence type="ECO:0000256" key="2">
    <source>
        <dbReference type="ARBA" id="ARBA00022448"/>
    </source>
</evidence>
<dbReference type="KEGG" id="phm:PSMK_01940"/>
<feature type="transmembrane region" description="Helical" evidence="9">
    <location>
        <begin position="365"/>
        <end position="383"/>
    </location>
</feature>
<name>I0IAR5_PHYMF</name>
<feature type="transmembrane region" description="Helical" evidence="9">
    <location>
        <begin position="108"/>
        <end position="128"/>
    </location>
</feature>
<organism evidence="11 12">
    <name type="scientific">Phycisphaera mikurensis (strain NBRC 102666 / KCTC 22515 / FYK2301M01)</name>
    <dbReference type="NCBI Taxonomy" id="1142394"/>
    <lineage>
        <taxon>Bacteria</taxon>
        <taxon>Pseudomonadati</taxon>
        <taxon>Planctomycetota</taxon>
        <taxon>Phycisphaerae</taxon>
        <taxon>Phycisphaerales</taxon>
        <taxon>Phycisphaeraceae</taxon>
        <taxon>Phycisphaera</taxon>
    </lineage>
</organism>
<dbReference type="STRING" id="1142394.PSMK_01940"/>
<protein>
    <submittedName>
        <fullName evidence="11">Putative antiporter</fullName>
    </submittedName>
</protein>
<keyword evidence="2" id="KW-0813">Transport</keyword>
<dbReference type="Gene3D" id="1.20.1530.20">
    <property type="match status" value="1"/>
</dbReference>
<proteinExistence type="predicted"/>
<gene>
    <name evidence="11" type="ordered locus">PSMK_01940</name>
</gene>
<keyword evidence="3" id="KW-0050">Antiport</keyword>
<feature type="transmembrane region" description="Helical" evidence="9">
    <location>
        <begin position="17"/>
        <end position="36"/>
    </location>
</feature>
<dbReference type="OrthoDB" id="9810860at2"/>
<keyword evidence="7" id="KW-0406">Ion transport</keyword>
<evidence type="ECO:0000313" key="11">
    <source>
        <dbReference type="EMBL" id="BAM02353.1"/>
    </source>
</evidence>
<dbReference type="GO" id="GO:0005886">
    <property type="term" value="C:plasma membrane"/>
    <property type="evidence" value="ECO:0007669"/>
    <property type="project" value="UniProtKB-SubCell"/>
</dbReference>
<evidence type="ECO:0000259" key="10">
    <source>
        <dbReference type="Pfam" id="PF00999"/>
    </source>
</evidence>
<dbReference type="PANTHER" id="PTHR32507:SF8">
    <property type="entry name" value="CNH1P"/>
    <property type="match status" value="1"/>
</dbReference>
<reference evidence="11 12" key="1">
    <citation type="submission" date="2012-02" db="EMBL/GenBank/DDBJ databases">
        <title>Complete genome sequence of Phycisphaera mikurensis NBRC 102666.</title>
        <authorList>
            <person name="Ankai A."/>
            <person name="Hosoyama A."/>
            <person name="Terui Y."/>
            <person name="Sekine M."/>
            <person name="Fukai R."/>
            <person name="Kato Y."/>
            <person name="Nakamura S."/>
            <person name="Yamada-Narita S."/>
            <person name="Kawakoshi A."/>
            <person name="Fukunaga Y."/>
            <person name="Yamazaki S."/>
            <person name="Fujita N."/>
        </authorList>
    </citation>
    <scope>NUCLEOTIDE SEQUENCE [LARGE SCALE GENOMIC DNA]</scope>
    <source>
        <strain evidence="12">NBRC 102666 / KCTC 22515 / FYK2301M01</strain>
    </source>
</reference>
<feature type="domain" description="Cation/H+ exchanger transmembrane" evidence="10">
    <location>
        <begin position="27"/>
        <end position="419"/>
    </location>
</feature>
<evidence type="ECO:0000256" key="7">
    <source>
        <dbReference type="ARBA" id="ARBA00023065"/>
    </source>
</evidence>
<evidence type="ECO:0000256" key="3">
    <source>
        <dbReference type="ARBA" id="ARBA00022449"/>
    </source>
</evidence>
<keyword evidence="4" id="KW-1003">Cell membrane</keyword>
<evidence type="ECO:0000256" key="6">
    <source>
        <dbReference type="ARBA" id="ARBA00022989"/>
    </source>
</evidence>
<feature type="transmembrane region" description="Helical" evidence="9">
    <location>
        <begin position="395"/>
        <end position="414"/>
    </location>
</feature>
<sequence length="428" mass="45270">MLTLAAGALIDPDPYEIGLLVLGLGLLMGLLVPQVLLKRPALLAVSYLALGAGLFAFTDLEAPDILDGGTGRLLWEKLTEAVVVISLVGAGLSIDRRRFRHWGVTTRLLLITMPITILLLALGGWLLAGLSIPAALLLGAILAPTDPVLAGDVQVGTPNSEEEHPVRFALTSEAGLNDGLAFPFVYLAVAAAAAGLSASGSPEGWAWLGEWAWKDLAARVAIGAAAGVAVGWILGKLMYRVPRAKPLAASGSGVLALVIFLIAYGATELVGGYGFLAAFFAAFMIRRESLSHAFNQELVSFIHETEHAAIVLVLVLMGGAALAVFPTLTWQDMALALLLIFVFRPLAGMIGLLGCRDGWRTRAVIAFFGVRGVGSVYYLSYAYGREGFEDAPRLWGIVIFATTLSAAFHGLTAIPVMKWLERNEPGEG</sequence>
<dbReference type="GO" id="GO:1902600">
    <property type="term" value="P:proton transmembrane transport"/>
    <property type="evidence" value="ECO:0007669"/>
    <property type="project" value="InterPro"/>
</dbReference>
<dbReference type="PANTHER" id="PTHR32507">
    <property type="entry name" value="NA(+)/H(+) ANTIPORTER 1"/>
    <property type="match status" value="1"/>
</dbReference>
<keyword evidence="12" id="KW-1185">Reference proteome</keyword>
<feature type="transmembrane region" description="Helical" evidence="9">
    <location>
        <begin position="216"/>
        <end position="235"/>
    </location>
</feature>
<dbReference type="eggNOG" id="COG0025">
    <property type="taxonomic scope" value="Bacteria"/>
</dbReference>
<dbReference type="RefSeq" id="WP_014435573.1">
    <property type="nucleotide sequence ID" value="NC_017080.1"/>
</dbReference>
<evidence type="ECO:0000313" key="12">
    <source>
        <dbReference type="Proteomes" id="UP000007881"/>
    </source>
</evidence>
<evidence type="ECO:0000256" key="4">
    <source>
        <dbReference type="ARBA" id="ARBA00022475"/>
    </source>
</evidence>
<accession>I0IAR5</accession>
<keyword evidence="8 9" id="KW-0472">Membrane</keyword>
<dbReference type="HOGENOM" id="CLU_008635_6_1_0"/>
<keyword evidence="6 9" id="KW-1133">Transmembrane helix</keyword>
<dbReference type="AlphaFoldDB" id="I0IAR5"/>
<dbReference type="InterPro" id="IPR006153">
    <property type="entry name" value="Cation/H_exchanger_TM"/>
</dbReference>
<evidence type="ECO:0000256" key="9">
    <source>
        <dbReference type="SAM" id="Phobius"/>
    </source>
</evidence>
<evidence type="ECO:0000256" key="8">
    <source>
        <dbReference type="ARBA" id="ARBA00023136"/>
    </source>
</evidence>
<dbReference type="EMBL" id="AP012338">
    <property type="protein sequence ID" value="BAM02353.1"/>
    <property type="molecule type" value="Genomic_DNA"/>
</dbReference>
<feature type="transmembrane region" description="Helical" evidence="9">
    <location>
        <begin position="41"/>
        <end position="58"/>
    </location>
</feature>
<feature type="transmembrane region" description="Helical" evidence="9">
    <location>
        <begin position="334"/>
        <end position="353"/>
    </location>
</feature>
<evidence type="ECO:0000256" key="5">
    <source>
        <dbReference type="ARBA" id="ARBA00022692"/>
    </source>
</evidence>
<dbReference type="InterPro" id="IPR038770">
    <property type="entry name" value="Na+/solute_symporter_sf"/>
</dbReference>
<dbReference type="GO" id="GO:0015297">
    <property type="term" value="F:antiporter activity"/>
    <property type="evidence" value="ECO:0007669"/>
    <property type="project" value="UniProtKB-KW"/>
</dbReference>
<keyword evidence="5 9" id="KW-0812">Transmembrane</keyword>
<comment type="subcellular location">
    <subcellularLocation>
        <location evidence="1">Cell membrane</location>
        <topology evidence="1">Multi-pass membrane protein</topology>
    </subcellularLocation>
</comment>